<evidence type="ECO:0000313" key="2">
    <source>
        <dbReference type="Proteomes" id="UP001652583"/>
    </source>
</evidence>
<dbReference type="RefSeq" id="XP_053075067.1">
    <property type="nucleotide sequence ID" value="XM_053219092.1"/>
</dbReference>
<keyword evidence="2" id="KW-1185">Reference proteome</keyword>
<feature type="compositionally biased region" description="Basic and acidic residues" evidence="1">
    <location>
        <begin position="83"/>
        <end position="92"/>
    </location>
</feature>
<accession>A0ABM3PTR0</accession>
<dbReference type="GeneID" id="113593602"/>
<evidence type="ECO:0000256" key="1">
    <source>
        <dbReference type="SAM" id="MobiDB-lite"/>
    </source>
</evidence>
<feature type="compositionally biased region" description="Polar residues" evidence="1">
    <location>
        <begin position="118"/>
        <end position="128"/>
    </location>
</feature>
<gene>
    <name evidence="3" type="primary">LOC113593602</name>
</gene>
<dbReference type="Proteomes" id="UP001652583">
    <property type="component" value="Chromosome A2"/>
</dbReference>
<proteinExistence type="predicted"/>
<evidence type="ECO:0000313" key="3">
    <source>
        <dbReference type="RefSeq" id="XP_053075067.1"/>
    </source>
</evidence>
<reference evidence="3" key="1">
    <citation type="submission" date="2025-08" db="UniProtKB">
        <authorList>
            <consortium name="RefSeq"/>
        </authorList>
    </citation>
    <scope>IDENTIFICATION</scope>
    <source>
        <tissue evidence="3">Blood</tissue>
    </source>
</reference>
<name>A0ABM3PTR0_ACIJB</name>
<feature type="region of interest" description="Disordered" evidence="1">
    <location>
        <begin position="83"/>
        <end position="128"/>
    </location>
</feature>
<sequence>MGRLLKIIPNIGPYLTKATITHRQQNGQRQEQLQQAELTFRHQIAGHEKNAQDNWIKPQIWERETAEQSQEVARLKHRLDGMEGKRLLEGYGRRRPMPGSPETQNPPRRGSLADPETGATSVSYSSSDCMKNADKDKVLCRTSGSLSLHVSLCHWIALPERRRPYCQESSRSGTGGGLEAEL</sequence>
<protein>
    <submittedName>
        <fullName evidence="3">Transport and Golgi organization protein 1 homolog isoform X1</fullName>
    </submittedName>
</protein>
<organism evidence="2 3">
    <name type="scientific">Acinonyx jubatus</name>
    <name type="common">Cheetah</name>
    <dbReference type="NCBI Taxonomy" id="32536"/>
    <lineage>
        <taxon>Eukaryota</taxon>
        <taxon>Metazoa</taxon>
        <taxon>Chordata</taxon>
        <taxon>Craniata</taxon>
        <taxon>Vertebrata</taxon>
        <taxon>Euteleostomi</taxon>
        <taxon>Mammalia</taxon>
        <taxon>Eutheria</taxon>
        <taxon>Laurasiatheria</taxon>
        <taxon>Carnivora</taxon>
        <taxon>Feliformia</taxon>
        <taxon>Felidae</taxon>
        <taxon>Felinae</taxon>
        <taxon>Acinonyx</taxon>
    </lineage>
</organism>